<dbReference type="Pfam" id="PF03816">
    <property type="entry name" value="LytR_cpsA_psr"/>
    <property type="match status" value="1"/>
</dbReference>
<evidence type="ECO:0000256" key="3">
    <source>
        <dbReference type="SAM" id="Phobius"/>
    </source>
</evidence>
<evidence type="ECO:0000313" key="7">
    <source>
        <dbReference type="Proteomes" id="UP000595703"/>
    </source>
</evidence>
<dbReference type="InterPro" id="IPR004474">
    <property type="entry name" value="LytR_CpsA_psr"/>
</dbReference>
<sequence>MPGRHSGVPGAGTGPAAAAVPRRRRSRRGLVVASMVSALVLLASGCGWIALHAGDPHTFTADGISGKRPASGDGQNVLLIGSDSRAGGNRALGGGSGTVGRSDTTLLLHVYADRRHAVGVSVPRDALVDIPPCLLPDGTWSAPQKDVMFNAAFATGLTADGNPACTQNTVEQLTGLRVDHTVVVDFSGFAAMTAAVGGVQVCLPQDVYQRDLSPGRTTRGALVFHRGLQSVSGQQALDYVRIRHGIGDGSDIGRMKRQQAFLAALFRKIKAKGFNPTVLLPLANAAVHSLTVDPGLGSAPDLLEFAMSLKDIDLDNVRFVTAPWRYDGPRVALVHPAADRLWAALRANRPLPSTGSAPAPTSAAPAGSPSAATDRPGAGIDVAVDNATTVSGLAARAAAALTSAGFTVTRTGNAPGQAPAATVVEYGTASGDRTDAAAVARQFSGAVVRPSPTGAAGVRVVLGPDYADATAASAPPEDTSPPRAASDSPCSDLSYGGPSATPSSAP</sequence>
<dbReference type="InterPro" id="IPR050922">
    <property type="entry name" value="LytR/CpsA/Psr_CW_biosynth"/>
</dbReference>
<dbReference type="AlphaFoldDB" id="A0A7U3UT77"/>
<protein>
    <submittedName>
        <fullName evidence="6">Putative transcriptional regulator</fullName>
    </submittedName>
</protein>
<reference evidence="6 7" key="2">
    <citation type="journal article" date="2011" name="J. Antibiot.">
        <title>Furaquinocins I and J: novel polyketide isoprenoid hybrid compounds from Streptomyces reveromyceticus SN-593.</title>
        <authorList>
            <person name="Panthee S."/>
            <person name="Takahashi S."/>
            <person name="Takagi H."/>
            <person name="Nogawa T."/>
            <person name="Oowada E."/>
            <person name="Uramoto M."/>
            <person name="Osada H."/>
        </authorList>
    </citation>
    <scope>NUCLEOTIDE SEQUENCE [LARGE SCALE GENOMIC DNA]</scope>
    <source>
        <strain evidence="6 7">SN-593</strain>
    </source>
</reference>
<dbReference type="Pfam" id="PF13399">
    <property type="entry name" value="LytR_C"/>
    <property type="match status" value="1"/>
</dbReference>
<comment type="similarity">
    <text evidence="1">Belongs to the LytR/CpsA/Psr (LCP) family.</text>
</comment>
<feature type="region of interest" description="Disordered" evidence="2">
    <location>
        <begin position="352"/>
        <end position="377"/>
    </location>
</feature>
<keyword evidence="3" id="KW-1133">Transmembrane helix</keyword>
<dbReference type="InterPro" id="IPR027381">
    <property type="entry name" value="LytR/CpsA/Psr_C"/>
</dbReference>
<feature type="region of interest" description="Disordered" evidence="2">
    <location>
        <begin position="469"/>
        <end position="506"/>
    </location>
</feature>
<evidence type="ECO:0000256" key="2">
    <source>
        <dbReference type="SAM" id="MobiDB-lite"/>
    </source>
</evidence>
<feature type="domain" description="Cell envelope-related transcriptional attenuator" evidence="4">
    <location>
        <begin position="101"/>
        <end position="270"/>
    </location>
</feature>
<evidence type="ECO:0000259" key="5">
    <source>
        <dbReference type="Pfam" id="PF13399"/>
    </source>
</evidence>
<dbReference type="PANTHER" id="PTHR33392:SF6">
    <property type="entry name" value="POLYISOPRENYL-TEICHOIC ACID--PEPTIDOGLYCAN TEICHOIC ACID TRANSFERASE TAGU"/>
    <property type="match status" value="1"/>
</dbReference>
<keyword evidence="3" id="KW-0472">Membrane</keyword>
<evidence type="ECO:0000256" key="1">
    <source>
        <dbReference type="ARBA" id="ARBA00006068"/>
    </source>
</evidence>
<feature type="compositionally biased region" description="Low complexity" evidence="2">
    <location>
        <begin position="352"/>
        <end position="373"/>
    </location>
</feature>
<feature type="region of interest" description="Disordered" evidence="2">
    <location>
        <begin position="1"/>
        <end position="24"/>
    </location>
</feature>
<dbReference type="RefSeq" id="WP_202234367.1">
    <property type="nucleotide sequence ID" value="NZ_AP018365.1"/>
</dbReference>
<evidence type="ECO:0000313" key="6">
    <source>
        <dbReference type="EMBL" id="BBA98191.1"/>
    </source>
</evidence>
<organism evidence="6 7">
    <name type="scientific">Actinacidiphila reveromycinica</name>
    <dbReference type="NCBI Taxonomy" id="659352"/>
    <lineage>
        <taxon>Bacteria</taxon>
        <taxon>Bacillati</taxon>
        <taxon>Actinomycetota</taxon>
        <taxon>Actinomycetes</taxon>
        <taxon>Kitasatosporales</taxon>
        <taxon>Streptomycetaceae</taxon>
        <taxon>Actinacidiphila</taxon>
    </lineage>
</organism>
<dbReference type="NCBIfam" id="TIGR00350">
    <property type="entry name" value="lytR_cpsA_psr"/>
    <property type="match status" value="1"/>
</dbReference>
<dbReference type="Gene3D" id="3.30.70.2390">
    <property type="match status" value="1"/>
</dbReference>
<reference evidence="6 7" key="4">
    <citation type="journal article" date="2020" name="Sci. Rep.">
        <title>beta-carboline chemical signals induce reveromycin production through a LuxR family regulator in Streptomyces sp. SN-593.</title>
        <authorList>
            <person name="Panthee S."/>
            <person name="Kito N."/>
            <person name="Hayashi T."/>
            <person name="Shimizu T."/>
            <person name="Ishikawa J."/>
            <person name="Hamamoto H."/>
            <person name="Osada H."/>
            <person name="Takahashi S."/>
        </authorList>
    </citation>
    <scope>NUCLEOTIDE SEQUENCE [LARGE SCALE GENOMIC DNA]</scope>
    <source>
        <strain evidence="6 7">SN-593</strain>
    </source>
</reference>
<proteinExistence type="inferred from homology"/>
<evidence type="ECO:0000259" key="4">
    <source>
        <dbReference type="Pfam" id="PF03816"/>
    </source>
</evidence>
<reference evidence="6 7" key="1">
    <citation type="journal article" date="2010" name="J. Bacteriol.">
        <title>Biochemical characterization of a novel indole prenyltransferase from Streptomyces sp. SN-593.</title>
        <authorList>
            <person name="Takahashi S."/>
            <person name="Takagi H."/>
            <person name="Toyoda A."/>
            <person name="Uramoto M."/>
            <person name="Nogawa T."/>
            <person name="Ueki M."/>
            <person name="Sakaki Y."/>
            <person name="Osada H."/>
        </authorList>
    </citation>
    <scope>NUCLEOTIDE SEQUENCE [LARGE SCALE GENOMIC DNA]</scope>
    <source>
        <strain evidence="6 7">SN-593</strain>
    </source>
</reference>
<accession>A0A7U3UT77</accession>
<dbReference type="Gene3D" id="3.40.630.190">
    <property type="entry name" value="LCP protein"/>
    <property type="match status" value="1"/>
</dbReference>
<feature type="transmembrane region" description="Helical" evidence="3">
    <location>
        <begin position="30"/>
        <end position="51"/>
    </location>
</feature>
<name>A0A7U3UT77_9ACTN</name>
<keyword evidence="7" id="KW-1185">Reference proteome</keyword>
<dbReference type="Proteomes" id="UP000595703">
    <property type="component" value="Chromosome"/>
</dbReference>
<keyword evidence="3" id="KW-0812">Transmembrane</keyword>
<feature type="domain" description="LytR/CpsA/Psr regulator C-terminal" evidence="5">
    <location>
        <begin position="380"/>
        <end position="466"/>
    </location>
</feature>
<reference evidence="6 7" key="3">
    <citation type="journal article" date="2011" name="Nat. Chem. Biol.">
        <title>Reveromycin A biosynthesis uses RevG and RevJ for stereospecific spiroacetal formation.</title>
        <authorList>
            <person name="Takahashi S."/>
            <person name="Toyoda A."/>
            <person name="Sekiyama Y."/>
            <person name="Takagi H."/>
            <person name="Nogawa T."/>
            <person name="Uramoto M."/>
            <person name="Suzuki R."/>
            <person name="Koshino H."/>
            <person name="Kumano T."/>
            <person name="Panthee S."/>
            <person name="Dairi T."/>
            <person name="Ishikawa J."/>
            <person name="Ikeda H."/>
            <person name="Sakaki Y."/>
            <person name="Osada H."/>
        </authorList>
    </citation>
    <scope>NUCLEOTIDE SEQUENCE [LARGE SCALE GENOMIC DNA]</scope>
    <source>
        <strain evidence="6 7">SN-593</strain>
    </source>
</reference>
<dbReference type="PANTHER" id="PTHR33392">
    <property type="entry name" value="POLYISOPRENYL-TEICHOIC ACID--PEPTIDOGLYCAN TEICHOIC ACID TRANSFERASE TAGU"/>
    <property type="match status" value="1"/>
</dbReference>
<dbReference type="KEGG" id="arev:RVR_4285"/>
<dbReference type="EMBL" id="AP018365">
    <property type="protein sequence ID" value="BBA98191.1"/>
    <property type="molecule type" value="Genomic_DNA"/>
</dbReference>
<gene>
    <name evidence="6" type="ORF">RVR_4285</name>
</gene>